<evidence type="ECO:0000313" key="2">
    <source>
        <dbReference type="Proteomes" id="UP000503447"/>
    </source>
</evidence>
<dbReference type="RefSeq" id="WP_171473770.1">
    <property type="nucleotide sequence ID" value="NZ_CP053452.2"/>
</dbReference>
<protein>
    <submittedName>
        <fullName evidence="1">Uncharacterized protein</fullName>
    </submittedName>
</protein>
<name>A0A6M5YZJ5_9BACT</name>
<accession>A0A6M5YZJ5</accession>
<dbReference type="AlphaFoldDB" id="A0A6M5YZJ5"/>
<keyword evidence="2" id="KW-1185">Reference proteome</keyword>
<dbReference type="Proteomes" id="UP000503447">
    <property type="component" value="Chromosome"/>
</dbReference>
<dbReference type="EMBL" id="CP053452">
    <property type="protein sequence ID" value="QJW98641.1"/>
    <property type="molecule type" value="Genomic_DNA"/>
</dbReference>
<evidence type="ECO:0000313" key="1">
    <source>
        <dbReference type="EMBL" id="QJW98641.1"/>
    </source>
</evidence>
<organism evidence="1 2">
    <name type="scientific">Frigoriglobus tundricola</name>
    <dbReference type="NCBI Taxonomy" id="2774151"/>
    <lineage>
        <taxon>Bacteria</taxon>
        <taxon>Pseudomonadati</taxon>
        <taxon>Planctomycetota</taxon>
        <taxon>Planctomycetia</taxon>
        <taxon>Gemmatales</taxon>
        <taxon>Gemmataceae</taxon>
        <taxon>Frigoriglobus</taxon>
    </lineage>
</organism>
<dbReference type="KEGG" id="ftj:FTUN_6236"/>
<reference evidence="2" key="1">
    <citation type="submission" date="2020-05" db="EMBL/GenBank/DDBJ databases">
        <title>Frigoriglobus tundricola gen. nov., sp. nov., a psychrotolerant cellulolytic planctomycete of the family Gemmataceae with two divergent copies of 16S rRNA gene.</title>
        <authorList>
            <person name="Kulichevskaya I.S."/>
            <person name="Ivanova A.A."/>
            <person name="Naumoff D.G."/>
            <person name="Beletsky A.V."/>
            <person name="Rijpstra W.I.C."/>
            <person name="Sinninghe Damste J.S."/>
            <person name="Mardanov A.V."/>
            <person name="Ravin N.V."/>
            <person name="Dedysh S.N."/>
        </authorList>
    </citation>
    <scope>NUCLEOTIDE SEQUENCE [LARGE SCALE GENOMIC DNA]</scope>
    <source>
        <strain evidence="2">PL17</strain>
    </source>
</reference>
<sequence>MRDLWSVPVAELPDAGLALFLRQRIAVEPVLAEARRRLVLGQPDDSEFYDGELAVAVAATQAAAPGAAPDPAA</sequence>
<proteinExistence type="predicted"/>
<gene>
    <name evidence="1" type="ORF">FTUN_6236</name>
</gene>